<evidence type="ECO:0000256" key="1">
    <source>
        <dbReference type="SAM" id="MobiDB-lite"/>
    </source>
</evidence>
<reference evidence="2" key="1">
    <citation type="journal article" date="2022" name="Int. J. Mol. Sci.">
        <title>Draft Genome of Tanacetum Coccineum: Genomic Comparison of Closely Related Tanacetum-Family Plants.</title>
        <authorList>
            <person name="Yamashiro T."/>
            <person name="Shiraishi A."/>
            <person name="Nakayama K."/>
            <person name="Satake H."/>
        </authorList>
    </citation>
    <scope>NUCLEOTIDE SEQUENCE</scope>
</reference>
<name>A0ABQ4X668_9ASTR</name>
<comment type="caution">
    <text evidence="2">The sequence shown here is derived from an EMBL/GenBank/DDBJ whole genome shotgun (WGS) entry which is preliminary data.</text>
</comment>
<keyword evidence="3" id="KW-1185">Reference proteome</keyword>
<feature type="region of interest" description="Disordered" evidence="1">
    <location>
        <begin position="208"/>
        <end position="227"/>
    </location>
</feature>
<protein>
    <submittedName>
        <fullName evidence="2">Uncharacterized protein</fullName>
    </submittedName>
</protein>
<reference evidence="2" key="2">
    <citation type="submission" date="2022-01" db="EMBL/GenBank/DDBJ databases">
        <authorList>
            <person name="Yamashiro T."/>
            <person name="Shiraishi A."/>
            <person name="Satake H."/>
            <person name="Nakayama K."/>
        </authorList>
    </citation>
    <scope>NUCLEOTIDE SEQUENCE</scope>
</reference>
<feature type="compositionally biased region" description="Basic and acidic residues" evidence="1">
    <location>
        <begin position="218"/>
        <end position="227"/>
    </location>
</feature>
<dbReference type="EMBL" id="BQNB010009240">
    <property type="protein sequence ID" value="GJS60719.1"/>
    <property type="molecule type" value="Genomic_DNA"/>
</dbReference>
<sequence>MEPSFTAQINRPPTPHPIVIQTQQPLILTPATTTSPSLTKSSYFCSLFGFDYRLKALEDNFSELRQTNQYAEALSSIPSTVDQYLANKMQEAVDVAVQLKYDRIREQVKKEVSKIIPKVEKFESEVLVRSSNEANTSHSVAANLSELELKKILIDKMEANNSINRSDIQRQLYKALVEAYEADKILLDTYAIPVTIKDIRDGAGWMIKNPPLEQTGGPKEERSERETGFYQCSSETLPRICRKKRLPMQLTDVFDRPADRMFETGVKEEQEKCVLHLPDWWLYQCTTSLLIMHGIKSVPAFMNLSTWFKQSGQQDPRESFDELTDSTFDFSAFVMNRLNVQTLTPELLAGPTFELMKGTCKSLTELEYFCEEVVCHTISSLQSNNDLGISSGGLCVKPKVLYVRVVIQRRVEDLQLGVESYQKKLNLTKPDTQKHSVVLSDIEDSHGPSDAMHNPLPATQSYEKWLVRADGGFDSVGSKSSQNQCSYPDDKHKVIMKVSSDMFPIDFRYSDTTIFLEVSTVLKLKKISRKSKFKAFQRMMLRYTMSKYKFKGNKLNPRIITVAIANPCNRECCGASDWCTTSITSPFVIVLTLWSLLLGPGAVPTDTTLSNRLCNSP</sequence>
<proteinExistence type="predicted"/>
<gene>
    <name evidence="2" type="ORF">Tco_0655503</name>
</gene>
<evidence type="ECO:0000313" key="3">
    <source>
        <dbReference type="Proteomes" id="UP001151760"/>
    </source>
</evidence>
<organism evidence="2 3">
    <name type="scientific">Tanacetum coccineum</name>
    <dbReference type="NCBI Taxonomy" id="301880"/>
    <lineage>
        <taxon>Eukaryota</taxon>
        <taxon>Viridiplantae</taxon>
        <taxon>Streptophyta</taxon>
        <taxon>Embryophyta</taxon>
        <taxon>Tracheophyta</taxon>
        <taxon>Spermatophyta</taxon>
        <taxon>Magnoliopsida</taxon>
        <taxon>eudicotyledons</taxon>
        <taxon>Gunneridae</taxon>
        <taxon>Pentapetalae</taxon>
        <taxon>asterids</taxon>
        <taxon>campanulids</taxon>
        <taxon>Asterales</taxon>
        <taxon>Asteraceae</taxon>
        <taxon>Asteroideae</taxon>
        <taxon>Anthemideae</taxon>
        <taxon>Anthemidinae</taxon>
        <taxon>Tanacetum</taxon>
    </lineage>
</organism>
<dbReference type="Proteomes" id="UP001151760">
    <property type="component" value="Unassembled WGS sequence"/>
</dbReference>
<accession>A0ABQ4X668</accession>
<evidence type="ECO:0000313" key="2">
    <source>
        <dbReference type="EMBL" id="GJS60719.1"/>
    </source>
</evidence>